<evidence type="ECO:0000313" key="1">
    <source>
        <dbReference type="EMBL" id="MBD9355933.1"/>
    </source>
</evidence>
<dbReference type="Proteomes" id="UP000652176">
    <property type="component" value="Unassembled WGS sequence"/>
</dbReference>
<name>A0ABR9CYI8_9GAMM</name>
<accession>A0ABR9CYI8</accession>
<evidence type="ECO:0000313" key="2">
    <source>
        <dbReference type="Proteomes" id="UP000652176"/>
    </source>
</evidence>
<sequence length="48" mass="5493">MKKTVVIHDVPKEDLIEVEKDLKSEGYNTTHYEEPDGQYTVIGTKNIS</sequence>
<reference evidence="1 2" key="1">
    <citation type="submission" date="2020-09" db="EMBL/GenBank/DDBJ databases">
        <title>Methylomonas albis sp. nov. and Methylomonas fluvii sp. nov.: Two cold-adapted methanotrophs from the River Elbe and an amended description of Methylovulum psychrotolerans strain Eb1.</title>
        <authorList>
            <person name="Bussmann I.K."/>
            <person name="Klings K.-W."/>
            <person name="Warnstedt J."/>
            <person name="Hoppert M."/>
            <person name="Saborowski A."/>
            <person name="Horn F."/>
            <person name="Liebner S."/>
        </authorList>
    </citation>
    <scope>NUCLEOTIDE SEQUENCE [LARGE SCALE GENOMIC DNA]</scope>
    <source>
        <strain evidence="1 2">EbA</strain>
    </source>
</reference>
<dbReference type="RefSeq" id="WP_192374309.1">
    <property type="nucleotide sequence ID" value="NZ_CAJHIV010000001.1"/>
</dbReference>
<gene>
    <name evidence="1" type="ORF">IE877_08545</name>
</gene>
<dbReference type="EMBL" id="JACXSS010000001">
    <property type="protein sequence ID" value="MBD9355933.1"/>
    <property type="molecule type" value="Genomic_DNA"/>
</dbReference>
<protein>
    <submittedName>
        <fullName evidence="1">Uncharacterized protein</fullName>
    </submittedName>
</protein>
<keyword evidence="2" id="KW-1185">Reference proteome</keyword>
<comment type="caution">
    <text evidence="1">The sequence shown here is derived from an EMBL/GenBank/DDBJ whole genome shotgun (WGS) entry which is preliminary data.</text>
</comment>
<proteinExistence type="predicted"/>
<organism evidence="1 2">
    <name type="scientific">Methylomonas albis</name>
    <dbReference type="NCBI Taxonomy" id="1854563"/>
    <lineage>
        <taxon>Bacteria</taxon>
        <taxon>Pseudomonadati</taxon>
        <taxon>Pseudomonadota</taxon>
        <taxon>Gammaproteobacteria</taxon>
        <taxon>Methylococcales</taxon>
        <taxon>Methylococcaceae</taxon>
        <taxon>Methylomonas</taxon>
    </lineage>
</organism>